<keyword evidence="2" id="KW-0449">Lipoprotein</keyword>
<feature type="chain" id="PRO_5020211634" evidence="1">
    <location>
        <begin position="22"/>
        <end position="157"/>
    </location>
</feature>
<name>A0A4Q0M4Z5_9SPHI</name>
<accession>A0A4Q0M4Z5</accession>
<comment type="caution">
    <text evidence="2">The sequence shown here is derived from an EMBL/GenBank/DDBJ whole genome shotgun (WGS) entry which is preliminary data.</text>
</comment>
<feature type="signal peptide" evidence="1">
    <location>
        <begin position="1"/>
        <end position="21"/>
    </location>
</feature>
<dbReference type="EMBL" id="RXOC01000013">
    <property type="protein sequence ID" value="RXF68058.1"/>
    <property type="molecule type" value="Genomic_DNA"/>
</dbReference>
<keyword evidence="1" id="KW-0732">Signal</keyword>
<gene>
    <name evidence="2" type="primary">gldH</name>
    <name evidence="2" type="ORF">EKH83_17465</name>
</gene>
<dbReference type="NCBIfam" id="TIGR03511">
    <property type="entry name" value="GldH_lipo"/>
    <property type="match status" value="1"/>
</dbReference>
<dbReference type="Pfam" id="PF14109">
    <property type="entry name" value="GldH_lipo"/>
    <property type="match status" value="1"/>
</dbReference>
<dbReference type="PROSITE" id="PS51257">
    <property type="entry name" value="PROKAR_LIPOPROTEIN"/>
    <property type="match status" value="1"/>
</dbReference>
<evidence type="ECO:0000313" key="3">
    <source>
        <dbReference type="Proteomes" id="UP000290848"/>
    </source>
</evidence>
<protein>
    <submittedName>
        <fullName evidence="2">Gliding motility lipoprotein GldH</fullName>
    </submittedName>
</protein>
<evidence type="ECO:0000256" key="1">
    <source>
        <dbReference type="SAM" id="SignalP"/>
    </source>
</evidence>
<dbReference type="RefSeq" id="WP_128770745.1">
    <property type="nucleotide sequence ID" value="NZ_RXOC01000013.1"/>
</dbReference>
<dbReference type="AlphaFoldDB" id="A0A4Q0M4Z5"/>
<dbReference type="Proteomes" id="UP000290848">
    <property type="component" value="Unassembled WGS sequence"/>
</dbReference>
<organism evidence="2 3">
    <name type="scientific">Arcticibacter tournemirensis</name>
    <dbReference type="NCBI Taxonomy" id="699437"/>
    <lineage>
        <taxon>Bacteria</taxon>
        <taxon>Pseudomonadati</taxon>
        <taxon>Bacteroidota</taxon>
        <taxon>Sphingobacteriia</taxon>
        <taxon>Sphingobacteriales</taxon>
        <taxon>Sphingobacteriaceae</taxon>
        <taxon>Arcticibacter</taxon>
    </lineage>
</organism>
<evidence type="ECO:0000313" key="2">
    <source>
        <dbReference type="EMBL" id="RXF68058.1"/>
    </source>
</evidence>
<reference evidence="2 3" key="1">
    <citation type="submission" date="2018-12" db="EMBL/GenBank/DDBJ databases">
        <title>The Draft Genome Sequence of the Soil Bacterium Pedobacter tournemirensis R1.</title>
        <authorList>
            <person name="He J."/>
        </authorList>
    </citation>
    <scope>NUCLEOTIDE SEQUENCE [LARGE SCALE GENOMIC DNA]</scope>
    <source>
        <strain evidence="2 3">R1</strain>
    </source>
</reference>
<sequence>MSKIVKIACFLLLLVTIQGCTDVALIDTNQEIGSRNWSYSQKVRIPVEIKDPDRLYNVYMNLRHTADYKYSNIFVLIHQAGPGMRTLTERREFKLAYPDGEWLGSGSGNFYSYQLPFRENYKFPAKGTYTFEFEQNMRDNPLREVSDVGLRVEPVAK</sequence>
<proteinExistence type="predicted"/>
<dbReference type="InterPro" id="IPR020018">
    <property type="entry name" value="Motility-assoc_lipoprot_GldH"/>
</dbReference>